<dbReference type="Proteomes" id="UP000445000">
    <property type="component" value="Unassembled WGS sequence"/>
</dbReference>
<dbReference type="SMART" id="SM01217">
    <property type="entry name" value="Fn3_like"/>
    <property type="match status" value="1"/>
</dbReference>
<dbReference type="Pfam" id="PF00933">
    <property type="entry name" value="Glyco_hydro_3"/>
    <property type="match status" value="1"/>
</dbReference>
<dbReference type="PANTHER" id="PTHR42715:SF10">
    <property type="entry name" value="BETA-GLUCOSIDASE"/>
    <property type="match status" value="1"/>
</dbReference>
<dbReference type="AlphaFoldDB" id="A0A829YGQ6"/>
<dbReference type="FunFam" id="3.40.50.1700:FF:000011">
    <property type="entry name" value="Exported beta-glucosidase"/>
    <property type="match status" value="1"/>
</dbReference>
<dbReference type="InterPro" id="IPR036962">
    <property type="entry name" value="Glyco_hydro_3_N_sf"/>
</dbReference>
<comment type="similarity">
    <text evidence="1">Belongs to the glycosyl hydrolase 3 family.</text>
</comment>
<comment type="caution">
    <text evidence="4">The sequence shown here is derived from an EMBL/GenBank/DDBJ whole genome shotgun (WGS) entry which is preliminary data.</text>
</comment>
<dbReference type="InterPro" id="IPR002772">
    <property type="entry name" value="Glyco_hydro_3_C"/>
</dbReference>
<dbReference type="PRINTS" id="PR00133">
    <property type="entry name" value="GLHYDRLASE3"/>
</dbReference>
<dbReference type="GO" id="GO:0005975">
    <property type="term" value="P:carbohydrate metabolic process"/>
    <property type="evidence" value="ECO:0007669"/>
    <property type="project" value="InterPro"/>
</dbReference>
<gene>
    <name evidence="4" type="ORF">GCM10011487_44290</name>
</gene>
<reference evidence="5" key="1">
    <citation type="submission" date="2020-01" db="EMBL/GenBank/DDBJ databases">
        <title>'Steroidobacter agaridevorans' sp. nov., agar-degrading bacteria isolated from rhizosphere soils.</title>
        <authorList>
            <person name="Ikenaga M."/>
            <person name="Kataoka M."/>
            <person name="Murouchi A."/>
            <person name="Katsuragi S."/>
            <person name="Sakai M."/>
        </authorList>
    </citation>
    <scope>NUCLEOTIDE SEQUENCE [LARGE SCALE GENOMIC DNA]</scope>
    <source>
        <strain evidence="5">YU21-B</strain>
    </source>
</reference>
<dbReference type="Pfam" id="PF14310">
    <property type="entry name" value="Fn3-like"/>
    <property type="match status" value="1"/>
</dbReference>
<evidence type="ECO:0000256" key="1">
    <source>
        <dbReference type="ARBA" id="ARBA00005336"/>
    </source>
</evidence>
<protein>
    <submittedName>
        <fullName evidence="4">Glycosyl hydrolase</fullName>
    </submittedName>
</protein>
<evidence type="ECO:0000313" key="5">
    <source>
        <dbReference type="Proteomes" id="UP000445000"/>
    </source>
</evidence>
<dbReference type="InterPro" id="IPR017853">
    <property type="entry name" value="GH"/>
</dbReference>
<dbReference type="InterPro" id="IPR001764">
    <property type="entry name" value="Glyco_hydro_3_N"/>
</dbReference>
<accession>A0A829YGQ6</accession>
<organism evidence="4 5">
    <name type="scientific">Steroidobacter agaridevorans</name>
    <dbReference type="NCBI Taxonomy" id="2695856"/>
    <lineage>
        <taxon>Bacteria</taxon>
        <taxon>Pseudomonadati</taxon>
        <taxon>Pseudomonadota</taxon>
        <taxon>Gammaproteobacteria</taxon>
        <taxon>Steroidobacterales</taxon>
        <taxon>Steroidobacteraceae</taxon>
        <taxon>Steroidobacter</taxon>
    </lineage>
</organism>
<feature type="domain" description="Fibronectin type III-like" evidence="3">
    <location>
        <begin position="669"/>
        <end position="732"/>
    </location>
</feature>
<dbReference type="SUPFAM" id="SSF52279">
    <property type="entry name" value="Beta-D-glucan exohydrolase, C-terminal domain"/>
    <property type="match status" value="1"/>
</dbReference>
<dbReference type="InterPro" id="IPR013783">
    <property type="entry name" value="Ig-like_fold"/>
</dbReference>
<dbReference type="PANTHER" id="PTHR42715">
    <property type="entry name" value="BETA-GLUCOSIDASE"/>
    <property type="match status" value="1"/>
</dbReference>
<dbReference type="Pfam" id="PF01915">
    <property type="entry name" value="Glyco_hydro_3_C"/>
    <property type="match status" value="1"/>
</dbReference>
<dbReference type="Gene3D" id="3.20.20.300">
    <property type="entry name" value="Glycoside hydrolase, family 3, N-terminal domain"/>
    <property type="match status" value="1"/>
</dbReference>
<proteinExistence type="inferred from homology"/>
<sequence length="752" mass="79887">MVNLDRRTVLAAIGRPAIVVGFSLVGSLAAHFSPAEASRPITWAEADQRAAKIVDAMTLEEQIQLLRPLAATSFQFAPGANTFPETMRKPSPPGAIGSAGFVPALPRVNFPALQESDGPLGVANMKAWIRGIEDQATALPASIAWAASFDPSLAERAGAVIGSEAHAKGFNVMLSGAVNLAREPRNGRTFEYAGEDPLLAGTIIGANIAGIQSRNVVSTIKHFALNDQESGRGVLDARISEAGARESDLLAFEIAIARGQPGSVMCSYNKANGDHSCQNDWLLNQVLKRDWGYRGWVMSDWGGVHDMRKAVMGGLDQHSPQGKDYFAGLADAVARNEIPKARVRDMAFRIVRSMIAVGALDNPAKAGGAIDREANMAVAQAQAEAGAVLLKNDGLLPLEANKTVVIVGGYADTGVVVGGGGSMVNPYGGIVHQDGAIGMAALGKLSFVPSSPLAALRALRPDTDIRFDDGKDPARAAKAAREADVAIVFALKQATENFDVADLSLPNDQDALIAAVAAANPRTAVVLETGNPIVMPWLNSVKAVLQAWYPGQRGGEAIANLLTGKVSPSGRLPITFPISVDQLPRPKLDGFDPNATLFSPPPAPFTVDYHEGSDVGYRWFQRTKAEPLFPFGFGLSYTQFQHSKLRVEGGKQLKVSFTVTNVGKRAGVDVPQLYVAPPGRTHRLAGWERIELKPGESRRVTISADPKILASYENNGWRRAEGVYDVRVSPSANLSGLHGSARLSEANNSTSR</sequence>
<dbReference type="SUPFAM" id="SSF51445">
    <property type="entry name" value="(Trans)glycosidases"/>
    <property type="match status" value="1"/>
</dbReference>
<keyword evidence="2 4" id="KW-0378">Hydrolase</keyword>
<dbReference type="Gene3D" id="3.40.50.1700">
    <property type="entry name" value="Glycoside hydrolase family 3 C-terminal domain"/>
    <property type="match status" value="1"/>
</dbReference>
<evidence type="ECO:0000259" key="3">
    <source>
        <dbReference type="SMART" id="SM01217"/>
    </source>
</evidence>
<name>A0A829YGQ6_9GAMM</name>
<dbReference type="InterPro" id="IPR036881">
    <property type="entry name" value="Glyco_hydro_3_C_sf"/>
</dbReference>
<dbReference type="InterPro" id="IPR050288">
    <property type="entry name" value="Cellulose_deg_GH3"/>
</dbReference>
<dbReference type="EMBL" id="BLJN01000004">
    <property type="protein sequence ID" value="GFE82429.1"/>
    <property type="molecule type" value="Genomic_DNA"/>
</dbReference>
<keyword evidence="5" id="KW-1185">Reference proteome</keyword>
<dbReference type="RefSeq" id="WP_161814075.1">
    <property type="nucleotide sequence ID" value="NZ_BLJN01000004.1"/>
</dbReference>
<dbReference type="Gene3D" id="2.60.40.10">
    <property type="entry name" value="Immunoglobulins"/>
    <property type="match status" value="1"/>
</dbReference>
<evidence type="ECO:0000256" key="2">
    <source>
        <dbReference type="ARBA" id="ARBA00022801"/>
    </source>
</evidence>
<dbReference type="GO" id="GO:0004553">
    <property type="term" value="F:hydrolase activity, hydrolyzing O-glycosyl compounds"/>
    <property type="evidence" value="ECO:0007669"/>
    <property type="project" value="InterPro"/>
</dbReference>
<evidence type="ECO:0000313" key="4">
    <source>
        <dbReference type="EMBL" id="GFE82429.1"/>
    </source>
</evidence>
<dbReference type="InterPro" id="IPR026891">
    <property type="entry name" value="Fn3-like"/>
</dbReference>